<dbReference type="AlphaFoldDB" id="A0A975B029"/>
<dbReference type="Proteomes" id="UP000671852">
    <property type="component" value="Chromosome"/>
</dbReference>
<keyword evidence="4" id="KW-1003">Cell membrane</keyword>
<evidence type="ECO:0000256" key="1">
    <source>
        <dbReference type="ARBA" id="ARBA00004651"/>
    </source>
</evidence>
<protein>
    <recommendedName>
        <fullName evidence="11">Arsenic resistance protein</fullName>
    </recommendedName>
</protein>
<evidence type="ECO:0000256" key="5">
    <source>
        <dbReference type="ARBA" id="ARBA00022692"/>
    </source>
</evidence>
<dbReference type="GO" id="GO:0015105">
    <property type="term" value="F:arsenite transmembrane transporter activity"/>
    <property type="evidence" value="ECO:0007669"/>
    <property type="project" value="TreeGrafter"/>
</dbReference>
<evidence type="ECO:0000256" key="3">
    <source>
        <dbReference type="ARBA" id="ARBA00022448"/>
    </source>
</evidence>
<feature type="transmembrane region" description="Helical" evidence="8">
    <location>
        <begin position="270"/>
        <end position="296"/>
    </location>
</feature>
<reference evidence="9" key="1">
    <citation type="submission" date="2019-11" db="EMBL/GenBank/DDBJ databases">
        <authorList>
            <person name="Kojima H."/>
        </authorList>
    </citation>
    <scope>NUCLEOTIDE SEQUENCE</scope>
    <source>
        <strain evidence="9">H1576</strain>
    </source>
</reference>
<dbReference type="Gene3D" id="1.20.1530.20">
    <property type="match status" value="1"/>
</dbReference>
<dbReference type="Pfam" id="PF01758">
    <property type="entry name" value="SBF"/>
    <property type="match status" value="1"/>
</dbReference>
<comment type="subcellular location">
    <subcellularLocation>
        <location evidence="1">Cell membrane</location>
        <topology evidence="1">Multi-pass membrane protein</topology>
    </subcellularLocation>
</comment>
<evidence type="ECO:0000313" key="10">
    <source>
        <dbReference type="Proteomes" id="UP000671852"/>
    </source>
</evidence>
<evidence type="ECO:0000313" key="9">
    <source>
        <dbReference type="EMBL" id="QSZ41746.1"/>
    </source>
</evidence>
<name>A0A975B029_9BACT</name>
<dbReference type="InterPro" id="IPR004706">
    <property type="entry name" value="Arsenical-R_Acr3"/>
</dbReference>
<evidence type="ECO:0000256" key="2">
    <source>
        <dbReference type="ARBA" id="ARBA00010110"/>
    </source>
</evidence>
<comment type="similarity">
    <text evidence="2">Belongs to the arsenical resistance-3 (ACR3) (TC 2.A.59) family.</text>
</comment>
<keyword evidence="3" id="KW-0813">Transport</keyword>
<keyword evidence="7 8" id="KW-0472">Membrane</keyword>
<feature type="transmembrane region" description="Helical" evidence="8">
    <location>
        <begin position="119"/>
        <end position="139"/>
    </location>
</feature>
<organism evidence="9 10">
    <name type="scientific">Sulfurimonas aquatica</name>
    <dbReference type="NCBI Taxonomy" id="2672570"/>
    <lineage>
        <taxon>Bacteria</taxon>
        <taxon>Pseudomonadati</taxon>
        <taxon>Campylobacterota</taxon>
        <taxon>Epsilonproteobacteria</taxon>
        <taxon>Campylobacterales</taxon>
        <taxon>Sulfurimonadaceae</taxon>
        <taxon>Sulfurimonas</taxon>
    </lineage>
</organism>
<proteinExistence type="inferred from homology"/>
<reference evidence="9" key="2">
    <citation type="submission" date="2021-04" db="EMBL/GenBank/DDBJ databases">
        <title>Isolation and characterization of a novel species of the genus Sulfurimonas.</title>
        <authorList>
            <person name="Fukui M."/>
        </authorList>
    </citation>
    <scope>NUCLEOTIDE SEQUENCE</scope>
    <source>
        <strain evidence="9">H1576</strain>
    </source>
</reference>
<evidence type="ECO:0000256" key="8">
    <source>
        <dbReference type="SAM" id="Phobius"/>
    </source>
</evidence>
<dbReference type="PANTHER" id="PTHR43057">
    <property type="entry name" value="ARSENITE EFFLUX TRANSPORTER"/>
    <property type="match status" value="1"/>
</dbReference>
<dbReference type="PANTHER" id="PTHR43057:SF1">
    <property type="entry name" value="ARSENICAL-RESISTANCE PROTEIN 3"/>
    <property type="match status" value="1"/>
</dbReference>
<evidence type="ECO:0008006" key="11">
    <source>
        <dbReference type="Google" id="ProtNLM"/>
    </source>
</evidence>
<dbReference type="GO" id="GO:0015297">
    <property type="term" value="F:antiporter activity"/>
    <property type="evidence" value="ECO:0007669"/>
    <property type="project" value="InterPro"/>
</dbReference>
<dbReference type="EMBL" id="CP046072">
    <property type="protein sequence ID" value="QSZ41746.1"/>
    <property type="molecule type" value="Genomic_DNA"/>
</dbReference>
<evidence type="ECO:0000256" key="6">
    <source>
        <dbReference type="ARBA" id="ARBA00022989"/>
    </source>
</evidence>
<keyword evidence="10" id="KW-1185">Reference proteome</keyword>
<feature type="transmembrane region" description="Helical" evidence="8">
    <location>
        <begin position="226"/>
        <end position="249"/>
    </location>
</feature>
<dbReference type="GO" id="GO:0005886">
    <property type="term" value="C:plasma membrane"/>
    <property type="evidence" value="ECO:0007669"/>
    <property type="project" value="UniProtKB-SubCell"/>
</dbReference>
<feature type="transmembrane region" description="Helical" evidence="8">
    <location>
        <begin position="59"/>
        <end position="81"/>
    </location>
</feature>
<dbReference type="InterPro" id="IPR002657">
    <property type="entry name" value="BilAc:Na_symport/Acr3"/>
</dbReference>
<dbReference type="InterPro" id="IPR038770">
    <property type="entry name" value="Na+/solute_symporter_sf"/>
</dbReference>
<dbReference type="RefSeq" id="WP_207563028.1">
    <property type="nucleotide sequence ID" value="NZ_CP046072.1"/>
</dbReference>
<keyword evidence="6 8" id="KW-1133">Transmembrane helix</keyword>
<feature type="transmembrane region" description="Helical" evidence="8">
    <location>
        <begin position="193"/>
        <end position="214"/>
    </location>
</feature>
<feature type="transmembrane region" description="Helical" evidence="8">
    <location>
        <begin position="87"/>
        <end position="107"/>
    </location>
</feature>
<accession>A0A975B029</accession>
<evidence type="ECO:0000256" key="7">
    <source>
        <dbReference type="ARBA" id="ARBA00023136"/>
    </source>
</evidence>
<feature type="transmembrane region" description="Helical" evidence="8">
    <location>
        <begin position="159"/>
        <end position="181"/>
    </location>
</feature>
<dbReference type="GO" id="GO:0015104">
    <property type="term" value="F:antimonite transmembrane transporter activity"/>
    <property type="evidence" value="ECO:0007669"/>
    <property type="project" value="TreeGrafter"/>
</dbReference>
<evidence type="ECO:0000256" key="4">
    <source>
        <dbReference type="ARBA" id="ARBA00022475"/>
    </source>
</evidence>
<keyword evidence="5 8" id="KW-0812">Transmembrane</keyword>
<dbReference type="KEGG" id="saqt:GJV85_06365"/>
<sequence>MKLLSIIMAAILGLTYGQYYFGFIFSQKICLFAGITLIMPSLFKVQLSDIKLAYTHRGVILKSIIVNYTIIPAIALSIGLLTDNFGIAAGIFLLSVLSGGGMVMHWINKSDGDTSVGFIILFINLVFISLSLLMLHTFGIYTASYFDESYIDGPNISNFARAVIILLIIIPFVVSRVVIFIKPLKEFILDKRSYISNISIFLIVFYLFGLQSSQALFELYDFERELIYISFIAIVVFYIAIFLVAKFVYKLDSKQEKAAFWHTITRYITLALVISTFSTGTFGVSMILPIMFAYIIQIPFAVYIDKFVGFKKEELK</sequence>
<gene>
    <name evidence="9" type="ORF">GJV85_06365</name>
</gene>